<name>A0A7W4VQG7_9HYPH</name>
<evidence type="ECO:0000313" key="3">
    <source>
        <dbReference type="Proteomes" id="UP000532010"/>
    </source>
</evidence>
<comment type="caution">
    <text evidence="2">The sequence shown here is derived from an EMBL/GenBank/DDBJ whole genome shotgun (WGS) entry which is preliminary data.</text>
</comment>
<organism evidence="2 3">
    <name type="scientific">Microvirga lupini</name>
    <dbReference type="NCBI Taxonomy" id="420324"/>
    <lineage>
        <taxon>Bacteria</taxon>
        <taxon>Pseudomonadati</taxon>
        <taxon>Pseudomonadota</taxon>
        <taxon>Alphaproteobacteria</taxon>
        <taxon>Hyphomicrobiales</taxon>
        <taxon>Methylobacteriaceae</taxon>
        <taxon>Microvirga</taxon>
    </lineage>
</organism>
<feature type="compositionally biased region" description="Basic and acidic residues" evidence="1">
    <location>
        <begin position="138"/>
        <end position="147"/>
    </location>
</feature>
<evidence type="ECO:0000313" key="2">
    <source>
        <dbReference type="EMBL" id="MBB3021356.1"/>
    </source>
</evidence>
<protein>
    <submittedName>
        <fullName evidence="2">Uncharacterized protein</fullName>
    </submittedName>
</protein>
<gene>
    <name evidence="2" type="ORF">FHR70_004452</name>
</gene>
<dbReference type="Proteomes" id="UP000532010">
    <property type="component" value="Unassembled WGS sequence"/>
</dbReference>
<accession>A0A7W4VQG7</accession>
<reference evidence="2 3" key="1">
    <citation type="submission" date="2020-08" db="EMBL/GenBank/DDBJ databases">
        <title>The Agave Microbiome: Exploring the role of microbial communities in plant adaptations to desert environments.</title>
        <authorList>
            <person name="Partida-Martinez L.P."/>
        </authorList>
    </citation>
    <scope>NUCLEOTIDE SEQUENCE [LARGE SCALE GENOMIC DNA]</scope>
    <source>
        <strain evidence="2 3">AT3.9</strain>
    </source>
</reference>
<proteinExistence type="predicted"/>
<feature type="region of interest" description="Disordered" evidence="1">
    <location>
        <begin position="65"/>
        <end position="187"/>
    </location>
</feature>
<sequence>MRCSPASHSGIEMPDLNAGREDYQLGLAAQTRSSCRSCRILGFLPAALSHIIAADRQSCRLSPNACKHTRSRSEPHVRIRPQSRPLNSHAVRQGLTIPDYCREDGQRSDPGSVPEHSRLTQRSFKPIGMAPVQNLFDKTGEHREREFAQVTTRRQPYNGKDRPRPKTGQGRLHVHEGTSMCRLAALT</sequence>
<evidence type="ECO:0000256" key="1">
    <source>
        <dbReference type="SAM" id="MobiDB-lite"/>
    </source>
</evidence>
<dbReference type="AlphaFoldDB" id="A0A7W4VQG7"/>
<keyword evidence="3" id="KW-1185">Reference proteome</keyword>
<dbReference type="EMBL" id="JACHWB010000009">
    <property type="protein sequence ID" value="MBB3021356.1"/>
    <property type="molecule type" value="Genomic_DNA"/>
</dbReference>